<protein>
    <submittedName>
        <fullName evidence="2">Uncharacterized protein</fullName>
    </submittedName>
</protein>
<proteinExistence type="predicted"/>
<dbReference type="AlphaFoldDB" id="A0A498KJJ0"/>
<accession>A0A498KJJ0</accession>
<evidence type="ECO:0000313" key="2">
    <source>
        <dbReference type="EMBL" id="RXI07586.1"/>
    </source>
</evidence>
<sequence length="123" mass="13942">MVKKGRGSSLNPFHQIHSISGTTDDKNQESIFNLRRKEDLIIFGTVNRQELNRNRCRPNRKVLVINLSGTAPNRTVDIFQFRFQFRGGTAPNHTVPTPTDNPCPNFTAHQSCFISSFKPSPTE</sequence>
<organism evidence="2 3">
    <name type="scientific">Malus domestica</name>
    <name type="common">Apple</name>
    <name type="synonym">Pyrus malus</name>
    <dbReference type="NCBI Taxonomy" id="3750"/>
    <lineage>
        <taxon>Eukaryota</taxon>
        <taxon>Viridiplantae</taxon>
        <taxon>Streptophyta</taxon>
        <taxon>Embryophyta</taxon>
        <taxon>Tracheophyta</taxon>
        <taxon>Spermatophyta</taxon>
        <taxon>Magnoliopsida</taxon>
        <taxon>eudicotyledons</taxon>
        <taxon>Gunneridae</taxon>
        <taxon>Pentapetalae</taxon>
        <taxon>rosids</taxon>
        <taxon>fabids</taxon>
        <taxon>Rosales</taxon>
        <taxon>Rosaceae</taxon>
        <taxon>Amygdaloideae</taxon>
        <taxon>Maleae</taxon>
        <taxon>Malus</taxon>
    </lineage>
</organism>
<keyword evidence="3" id="KW-1185">Reference proteome</keyword>
<comment type="caution">
    <text evidence="2">The sequence shown here is derived from an EMBL/GenBank/DDBJ whole genome shotgun (WGS) entry which is preliminary data.</text>
</comment>
<reference evidence="2 3" key="1">
    <citation type="submission" date="2018-10" db="EMBL/GenBank/DDBJ databases">
        <title>A high-quality apple genome assembly.</title>
        <authorList>
            <person name="Hu J."/>
        </authorList>
    </citation>
    <scope>NUCLEOTIDE SEQUENCE [LARGE SCALE GENOMIC DNA]</scope>
    <source>
        <strain evidence="3">cv. HFTH1</strain>
        <tissue evidence="2">Young leaf</tissue>
    </source>
</reference>
<feature type="region of interest" description="Disordered" evidence="1">
    <location>
        <begin position="1"/>
        <end position="27"/>
    </location>
</feature>
<evidence type="ECO:0000256" key="1">
    <source>
        <dbReference type="SAM" id="MobiDB-lite"/>
    </source>
</evidence>
<dbReference type="Proteomes" id="UP000290289">
    <property type="component" value="Chromosome 1"/>
</dbReference>
<dbReference type="EMBL" id="RDQH01000327">
    <property type="protein sequence ID" value="RXI07586.1"/>
    <property type="molecule type" value="Genomic_DNA"/>
</dbReference>
<feature type="compositionally biased region" description="Polar residues" evidence="1">
    <location>
        <begin position="8"/>
        <end position="22"/>
    </location>
</feature>
<name>A0A498KJJ0_MALDO</name>
<evidence type="ECO:0000313" key="3">
    <source>
        <dbReference type="Proteomes" id="UP000290289"/>
    </source>
</evidence>
<gene>
    <name evidence="2" type="ORF">DVH24_005359</name>
</gene>